<protein>
    <submittedName>
        <fullName evidence="1">Uncharacterized protein</fullName>
    </submittedName>
</protein>
<dbReference type="EMBL" id="APCN01002406">
    <property type="status" value="NOT_ANNOTATED_CDS"/>
    <property type="molecule type" value="Genomic_DNA"/>
</dbReference>
<name>A0A182IF04_ANOAR</name>
<evidence type="ECO:0000313" key="1">
    <source>
        <dbReference type="EnsemblMetazoa" id="AARA014079-PA"/>
    </source>
</evidence>
<dbReference type="Proteomes" id="UP000075840">
    <property type="component" value="Unassembled WGS sequence"/>
</dbReference>
<proteinExistence type="predicted"/>
<dbReference type="AlphaFoldDB" id="A0A182IF04"/>
<organism evidence="1 2">
    <name type="scientific">Anopheles arabiensis</name>
    <name type="common">Mosquito</name>
    <dbReference type="NCBI Taxonomy" id="7173"/>
    <lineage>
        <taxon>Eukaryota</taxon>
        <taxon>Metazoa</taxon>
        <taxon>Ecdysozoa</taxon>
        <taxon>Arthropoda</taxon>
        <taxon>Hexapoda</taxon>
        <taxon>Insecta</taxon>
        <taxon>Pterygota</taxon>
        <taxon>Neoptera</taxon>
        <taxon>Endopterygota</taxon>
        <taxon>Diptera</taxon>
        <taxon>Nematocera</taxon>
        <taxon>Culicoidea</taxon>
        <taxon>Culicidae</taxon>
        <taxon>Anophelinae</taxon>
        <taxon>Anopheles</taxon>
    </lineage>
</organism>
<evidence type="ECO:0000313" key="2">
    <source>
        <dbReference type="Proteomes" id="UP000075840"/>
    </source>
</evidence>
<accession>A0A182IF04</accession>
<dbReference type="VEuPathDB" id="VectorBase:AARA014079"/>
<reference evidence="1" key="1">
    <citation type="submission" date="2022-08" db="UniProtKB">
        <authorList>
            <consortium name="EnsemblMetazoa"/>
        </authorList>
    </citation>
    <scope>IDENTIFICATION</scope>
    <source>
        <strain evidence="1">Dongola</strain>
    </source>
</reference>
<dbReference type="EnsemblMetazoa" id="AARA014079-RA">
    <property type="protein sequence ID" value="AARA014079-PA"/>
    <property type="gene ID" value="AARA014079"/>
</dbReference>
<sequence length="45" mass="4769">REVHTRVAAHAGAVCCVTICSVFVFCVLAASVDCSKKAVKFAEIK</sequence>
<keyword evidence="2" id="KW-1185">Reference proteome</keyword>